<gene>
    <name evidence="1" type="ORF">ANIA_11294</name>
</gene>
<dbReference type="EMBL" id="BN001308">
    <property type="protein sequence ID" value="CBF88147.1"/>
    <property type="molecule type" value="Genomic_DNA"/>
</dbReference>
<sequence length="30" mass="3304">MAGSGRSNYYLIKGVLRPEIVGTHERAATR</sequence>
<evidence type="ECO:0000313" key="1">
    <source>
        <dbReference type="EMBL" id="CBF88147.1"/>
    </source>
</evidence>
<keyword evidence="2" id="KW-1185">Reference proteome</keyword>
<reference evidence="2" key="2">
    <citation type="journal article" date="2009" name="Fungal Genet. Biol.">
        <title>The 2008 update of the Aspergillus nidulans genome annotation: a community effort.</title>
        <authorList>
            <person name="Wortman J.R."/>
            <person name="Gilsenan J.M."/>
            <person name="Joardar V."/>
            <person name="Deegan J."/>
            <person name="Clutterbuck J."/>
            <person name="Andersen M.R."/>
            <person name="Archer D."/>
            <person name="Bencina M."/>
            <person name="Braus G."/>
            <person name="Coutinho P."/>
            <person name="von Dohren H."/>
            <person name="Doonan J."/>
            <person name="Driessen A.J."/>
            <person name="Durek P."/>
            <person name="Espeso E."/>
            <person name="Fekete E."/>
            <person name="Flipphi M."/>
            <person name="Estrada C.G."/>
            <person name="Geysens S."/>
            <person name="Goldman G."/>
            <person name="de Groot P.W."/>
            <person name="Hansen K."/>
            <person name="Harris S.D."/>
            <person name="Heinekamp T."/>
            <person name="Helmstaedt K."/>
            <person name="Henrissat B."/>
            <person name="Hofmann G."/>
            <person name="Homan T."/>
            <person name="Horio T."/>
            <person name="Horiuchi H."/>
            <person name="James S."/>
            <person name="Jones M."/>
            <person name="Karaffa L."/>
            <person name="Karanyi Z."/>
            <person name="Kato M."/>
            <person name="Keller N."/>
            <person name="Kelly D.E."/>
            <person name="Kiel J.A."/>
            <person name="Kim J.M."/>
            <person name="van der Klei I.J."/>
            <person name="Klis F.M."/>
            <person name="Kovalchuk A."/>
            <person name="Krasevec N."/>
            <person name="Kubicek C.P."/>
            <person name="Liu B."/>
            <person name="Maccabe A."/>
            <person name="Meyer V."/>
            <person name="Mirabito P."/>
            <person name="Miskei M."/>
            <person name="Mos M."/>
            <person name="Mullins J."/>
            <person name="Nelson D.R."/>
            <person name="Nielsen J."/>
            <person name="Oakley B.R."/>
            <person name="Osmani S.A."/>
            <person name="Pakula T."/>
            <person name="Paszewski A."/>
            <person name="Paulsen I."/>
            <person name="Pilsyk S."/>
            <person name="Pocsi I."/>
            <person name="Punt P.J."/>
            <person name="Ram A.F."/>
            <person name="Ren Q."/>
            <person name="Robellet X."/>
            <person name="Robson G."/>
            <person name="Seiboth B."/>
            <person name="van Solingen P."/>
            <person name="Specht T."/>
            <person name="Sun J."/>
            <person name="Taheri-Talesh N."/>
            <person name="Takeshita N."/>
            <person name="Ussery D."/>
            <person name="vanKuyk P.A."/>
            <person name="Visser H."/>
            <person name="van de Vondervoort P.J."/>
            <person name="de Vries R.P."/>
            <person name="Walton J."/>
            <person name="Xiang X."/>
            <person name="Xiong Y."/>
            <person name="Zeng A.P."/>
            <person name="Brandt B.W."/>
            <person name="Cornell M.J."/>
            <person name="van den Hondel C.A."/>
            <person name="Visser J."/>
            <person name="Oliver S.G."/>
            <person name="Turner G."/>
        </authorList>
    </citation>
    <scope>GENOME REANNOTATION</scope>
    <source>
        <strain evidence="2">FGSC A4 / ATCC 38163 / CBS 112.46 / NRRL 194 / M139</strain>
    </source>
</reference>
<dbReference type="RefSeq" id="XP_050469053.1">
    <property type="nucleotide sequence ID" value="XM_050613222.1"/>
</dbReference>
<name>C8VTK1_EMENI</name>
<dbReference type="GeneID" id="74896899"/>
<dbReference type="AlphaFoldDB" id="C8VTK1"/>
<dbReference type="InParanoid" id="C8VTK1"/>
<proteinExistence type="predicted"/>
<protein>
    <submittedName>
        <fullName evidence="1">Uncharacterized protein</fullName>
    </submittedName>
</protein>
<organism evidence="1 2">
    <name type="scientific">Emericella nidulans (strain FGSC A4 / ATCC 38163 / CBS 112.46 / NRRL 194 / M139)</name>
    <name type="common">Aspergillus nidulans</name>
    <dbReference type="NCBI Taxonomy" id="227321"/>
    <lineage>
        <taxon>Eukaryota</taxon>
        <taxon>Fungi</taxon>
        <taxon>Dikarya</taxon>
        <taxon>Ascomycota</taxon>
        <taxon>Pezizomycotina</taxon>
        <taxon>Eurotiomycetes</taxon>
        <taxon>Eurotiomycetidae</taxon>
        <taxon>Eurotiales</taxon>
        <taxon>Aspergillaceae</taxon>
        <taxon>Aspergillus</taxon>
        <taxon>Aspergillus subgen. Nidulantes</taxon>
    </lineage>
</organism>
<accession>C8VTK1</accession>
<dbReference type="KEGG" id="ani:ANIA_11294"/>
<dbReference type="HOGENOM" id="CLU_3406372_0_0_1"/>
<evidence type="ECO:0000313" key="2">
    <source>
        <dbReference type="Proteomes" id="UP000000560"/>
    </source>
</evidence>
<reference evidence="2" key="1">
    <citation type="journal article" date="2005" name="Nature">
        <title>Sequencing of Aspergillus nidulans and comparative analysis with A. fumigatus and A. oryzae.</title>
        <authorList>
            <person name="Galagan J.E."/>
            <person name="Calvo S.E."/>
            <person name="Cuomo C."/>
            <person name="Ma L.J."/>
            <person name="Wortman J.R."/>
            <person name="Batzoglou S."/>
            <person name="Lee S.I."/>
            <person name="Basturkmen M."/>
            <person name="Spevak C.C."/>
            <person name="Clutterbuck J."/>
            <person name="Kapitonov V."/>
            <person name="Jurka J."/>
            <person name="Scazzocchio C."/>
            <person name="Farman M."/>
            <person name="Butler J."/>
            <person name="Purcell S."/>
            <person name="Harris S."/>
            <person name="Braus G.H."/>
            <person name="Draht O."/>
            <person name="Busch S."/>
            <person name="D'Enfert C."/>
            <person name="Bouchier C."/>
            <person name="Goldman G.H."/>
            <person name="Bell-Pedersen D."/>
            <person name="Griffiths-Jones S."/>
            <person name="Doonan J.H."/>
            <person name="Yu J."/>
            <person name="Vienken K."/>
            <person name="Pain A."/>
            <person name="Freitag M."/>
            <person name="Selker E.U."/>
            <person name="Archer D.B."/>
            <person name="Penalva M.A."/>
            <person name="Oakley B.R."/>
            <person name="Momany M."/>
            <person name="Tanaka T."/>
            <person name="Kumagai T."/>
            <person name="Asai K."/>
            <person name="Machida M."/>
            <person name="Nierman W.C."/>
            <person name="Denning D.W."/>
            <person name="Caddick M."/>
            <person name="Hynes M."/>
            <person name="Paoletti M."/>
            <person name="Fischer R."/>
            <person name="Miller B."/>
            <person name="Dyer P."/>
            <person name="Sachs M.S."/>
            <person name="Osmani S.A."/>
            <person name="Birren B.W."/>
        </authorList>
    </citation>
    <scope>NUCLEOTIDE SEQUENCE [LARGE SCALE GENOMIC DNA]</scope>
    <source>
        <strain evidence="2">FGSC A4 / ATCC 38163 / CBS 112.46 / NRRL 194 / M139</strain>
    </source>
</reference>
<dbReference type="Proteomes" id="UP000000560">
    <property type="component" value="Chromosome VIII"/>
</dbReference>